<dbReference type="InterPro" id="IPR017943">
    <property type="entry name" value="Bactericidal_perm-incr_a/b_dom"/>
</dbReference>
<dbReference type="SMART" id="SM00700">
    <property type="entry name" value="JHBP"/>
    <property type="match status" value="1"/>
</dbReference>
<protein>
    <recommendedName>
        <fullName evidence="4">Lipid-binding serum glycoprotein N-terminal domain-containing protein</fullName>
    </recommendedName>
</protein>
<feature type="signal peptide" evidence="1">
    <location>
        <begin position="1"/>
        <end position="18"/>
    </location>
</feature>
<dbReference type="OMA" id="YINIMSI"/>
<dbReference type="PhylomeDB" id="T1ISX3"/>
<keyword evidence="1" id="KW-0732">Signal</keyword>
<reference evidence="2" key="2">
    <citation type="submission" date="2015-02" db="UniProtKB">
        <authorList>
            <consortium name="EnsemblMetazoa"/>
        </authorList>
    </citation>
    <scope>IDENTIFICATION</scope>
</reference>
<dbReference type="EMBL" id="JH431449">
    <property type="status" value="NOT_ANNOTATED_CDS"/>
    <property type="molecule type" value="Genomic_DNA"/>
</dbReference>
<name>T1ISX3_STRMM</name>
<accession>T1ISX3</accession>
<dbReference type="Proteomes" id="UP000014500">
    <property type="component" value="Unassembled WGS sequence"/>
</dbReference>
<dbReference type="eggNOG" id="ENOG502SUCJ">
    <property type="taxonomic scope" value="Eukaryota"/>
</dbReference>
<sequence>MKLIVFGLILTIVYTSLGAPATPKPLSKIEKKIIAEVEKFKAQMKDGLPEANIPPMEPLNVPNQDLGPLKLGGLVTFTIAKIKNCQVVGLSDFTIDHIKLNIMMMKVNINMTFSHVNVKGQYDIDGKAVGIIPIYGRGPFEASIHKTRVSANAVLGTKDKKMQIESLVLHADVDDVTLNLEGLLGGGSLGNEINGMLQQVASKLARNMAPKIAAQMSDFAMQSMNEVMYKMDLSNIFG</sequence>
<dbReference type="HOGENOM" id="CLU_1167143_0_0_1"/>
<dbReference type="PANTHER" id="PTHR11008:SF9">
    <property type="entry name" value="PROTEIN TAKEOUT-LIKE PROTEIN"/>
    <property type="match status" value="1"/>
</dbReference>
<dbReference type="AlphaFoldDB" id="T1ISX3"/>
<dbReference type="Gene3D" id="3.15.10.30">
    <property type="entry name" value="Haemolymph juvenile hormone binding protein"/>
    <property type="match status" value="1"/>
</dbReference>
<reference evidence="3" key="1">
    <citation type="submission" date="2011-05" db="EMBL/GenBank/DDBJ databases">
        <authorList>
            <person name="Richards S.R."/>
            <person name="Qu J."/>
            <person name="Jiang H."/>
            <person name="Jhangiani S.N."/>
            <person name="Agravi P."/>
            <person name="Goodspeed R."/>
            <person name="Gross S."/>
            <person name="Mandapat C."/>
            <person name="Jackson L."/>
            <person name="Mathew T."/>
            <person name="Pu L."/>
            <person name="Thornton R."/>
            <person name="Saada N."/>
            <person name="Wilczek-Boney K.B."/>
            <person name="Lee S."/>
            <person name="Kovar C."/>
            <person name="Wu Y."/>
            <person name="Scherer S.E."/>
            <person name="Worley K.C."/>
            <person name="Muzny D.M."/>
            <person name="Gibbs R."/>
        </authorList>
    </citation>
    <scope>NUCLEOTIDE SEQUENCE</scope>
    <source>
        <strain evidence="3">Brora</strain>
    </source>
</reference>
<dbReference type="InterPro" id="IPR038606">
    <property type="entry name" value="To_sf"/>
</dbReference>
<keyword evidence="3" id="KW-1185">Reference proteome</keyword>
<dbReference type="Pfam" id="PF06585">
    <property type="entry name" value="JHBP"/>
    <property type="match status" value="1"/>
</dbReference>
<feature type="chain" id="PRO_5004579487" description="Lipid-binding serum glycoprotein N-terminal domain-containing protein" evidence="1">
    <location>
        <begin position="19"/>
        <end position="238"/>
    </location>
</feature>
<evidence type="ECO:0000256" key="1">
    <source>
        <dbReference type="SAM" id="SignalP"/>
    </source>
</evidence>
<dbReference type="InterPro" id="IPR010562">
    <property type="entry name" value="Haemolymph_juvenile_hormone-bd"/>
</dbReference>
<dbReference type="GO" id="GO:0008289">
    <property type="term" value="F:lipid binding"/>
    <property type="evidence" value="ECO:0007669"/>
    <property type="project" value="InterPro"/>
</dbReference>
<proteinExistence type="predicted"/>
<dbReference type="PANTHER" id="PTHR11008">
    <property type="entry name" value="PROTEIN TAKEOUT-LIKE PROTEIN"/>
    <property type="match status" value="1"/>
</dbReference>
<evidence type="ECO:0000313" key="2">
    <source>
        <dbReference type="EnsemblMetazoa" id="SMAR004210-PA"/>
    </source>
</evidence>
<dbReference type="SUPFAM" id="SSF55394">
    <property type="entry name" value="Bactericidal permeability-increasing protein, BPI"/>
    <property type="match status" value="1"/>
</dbReference>
<dbReference type="EnsemblMetazoa" id="SMAR004210-RA">
    <property type="protein sequence ID" value="SMAR004210-PA"/>
    <property type="gene ID" value="SMAR004210"/>
</dbReference>
<organism evidence="2 3">
    <name type="scientific">Strigamia maritima</name>
    <name type="common">European centipede</name>
    <name type="synonym">Geophilus maritimus</name>
    <dbReference type="NCBI Taxonomy" id="126957"/>
    <lineage>
        <taxon>Eukaryota</taxon>
        <taxon>Metazoa</taxon>
        <taxon>Ecdysozoa</taxon>
        <taxon>Arthropoda</taxon>
        <taxon>Myriapoda</taxon>
        <taxon>Chilopoda</taxon>
        <taxon>Pleurostigmophora</taxon>
        <taxon>Geophilomorpha</taxon>
        <taxon>Linotaeniidae</taxon>
        <taxon>Strigamia</taxon>
    </lineage>
</organism>
<evidence type="ECO:0000313" key="3">
    <source>
        <dbReference type="Proteomes" id="UP000014500"/>
    </source>
</evidence>
<evidence type="ECO:0008006" key="4">
    <source>
        <dbReference type="Google" id="ProtNLM"/>
    </source>
</evidence>